<proteinExistence type="predicted"/>
<accession>A0A2N1MBY9</accession>
<evidence type="ECO:0000313" key="2">
    <source>
        <dbReference type="Proteomes" id="UP000233469"/>
    </source>
</evidence>
<dbReference type="VEuPathDB" id="FungiDB:RhiirFUN_006211"/>
<dbReference type="AlphaFoldDB" id="A0A2N1MBY9"/>
<reference evidence="1 2" key="2">
    <citation type="submission" date="2017-10" db="EMBL/GenBank/DDBJ databases">
        <title>Extensive intraspecific genome diversity in a model arbuscular mycorrhizal fungus.</title>
        <authorList>
            <person name="Chen E.C.H."/>
            <person name="Morin E."/>
            <person name="Baudet D."/>
            <person name="Noel J."/>
            <person name="Ndikumana S."/>
            <person name="Charron P."/>
            <person name="St-Onge C."/>
            <person name="Giorgi J."/>
            <person name="Grigoriev I.V."/>
            <person name="Roux C."/>
            <person name="Martin F.M."/>
            <person name="Corradi N."/>
        </authorList>
    </citation>
    <scope>NUCLEOTIDE SEQUENCE [LARGE SCALE GENOMIC DNA]</scope>
    <source>
        <strain evidence="1 2">C2</strain>
    </source>
</reference>
<reference evidence="1 2" key="1">
    <citation type="submission" date="2016-04" db="EMBL/GenBank/DDBJ databases">
        <title>Genome analyses suggest a sexual origin of heterokaryosis in a supposedly ancient asexual fungus.</title>
        <authorList>
            <person name="Ropars J."/>
            <person name="Sedzielewska K."/>
            <person name="Noel J."/>
            <person name="Charron P."/>
            <person name="Farinelli L."/>
            <person name="Marton T."/>
            <person name="Kruger M."/>
            <person name="Pelin A."/>
            <person name="Brachmann A."/>
            <person name="Corradi N."/>
        </authorList>
    </citation>
    <scope>NUCLEOTIDE SEQUENCE [LARGE SCALE GENOMIC DNA]</scope>
    <source>
        <strain evidence="1 2">C2</strain>
    </source>
</reference>
<sequence length="194" mass="22352">MILRLPNEADDDFDKILMEIHENDDMYFDDPVPQTVISPPVTELLISFFEHVGGLDIIRYLYIRHVGGLDIMRRKTSFILLVTGSWSSPCPICDGKHGNYGLHGSWYCENGNQLPYDPELAKLLSQDKLEYCLTCFTSIDETDHLKMRSCNNDDVILILICATIDFLYNTGTFCKFFLFSELYNCRLHVCPTIF</sequence>
<dbReference type="VEuPathDB" id="FungiDB:RhiirA1_474005"/>
<gene>
    <name evidence="1" type="ORF">RhiirC2_306712</name>
</gene>
<evidence type="ECO:0000313" key="1">
    <source>
        <dbReference type="EMBL" id="PKK59140.1"/>
    </source>
</evidence>
<dbReference type="EMBL" id="LLXL01003202">
    <property type="protein sequence ID" value="PKK59140.1"/>
    <property type="molecule type" value="Genomic_DNA"/>
</dbReference>
<dbReference type="Proteomes" id="UP000233469">
    <property type="component" value="Unassembled WGS sequence"/>
</dbReference>
<comment type="caution">
    <text evidence="1">The sequence shown here is derived from an EMBL/GenBank/DDBJ whole genome shotgun (WGS) entry which is preliminary data.</text>
</comment>
<name>A0A2N1MBY9_9GLOM</name>
<protein>
    <submittedName>
        <fullName evidence="1">Uncharacterized protein</fullName>
    </submittedName>
</protein>
<dbReference type="VEuPathDB" id="FungiDB:FUN_007679"/>
<organism evidence="1 2">
    <name type="scientific">Rhizophagus irregularis</name>
    <dbReference type="NCBI Taxonomy" id="588596"/>
    <lineage>
        <taxon>Eukaryota</taxon>
        <taxon>Fungi</taxon>
        <taxon>Fungi incertae sedis</taxon>
        <taxon>Mucoromycota</taxon>
        <taxon>Glomeromycotina</taxon>
        <taxon>Glomeromycetes</taxon>
        <taxon>Glomerales</taxon>
        <taxon>Glomeraceae</taxon>
        <taxon>Rhizophagus</taxon>
    </lineage>
</organism>